<sequence length="194" mass="22326">MTARAQRRMLNEVKKNPRVSARDLKKSLAHANISVDESTMRKTLNKNGVHGRTPRRKPLLSRKNIAARLKFAKEHLDVPQHCWQNILWTDETKVELFGRNTQRYVWRIQRVHILFLATVYQQKDEIFNRAKTGLPDLSVGPQRAVRVGYNHTGIMGDEVKGQGQEYSTVRIGGLIKWSRLCTHQACDGRCSRGI</sequence>
<evidence type="ECO:0000313" key="2">
    <source>
        <dbReference type="EMBL" id="KAJ4929136.1"/>
    </source>
</evidence>
<dbReference type="GO" id="GO:0003677">
    <property type="term" value="F:DNA binding"/>
    <property type="evidence" value="ECO:0007669"/>
    <property type="project" value="InterPro"/>
</dbReference>
<dbReference type="Pfam" id="PF01498">
    <property type="entry name" value="HTH_Tnp_Tc3_2"/>
    <property type="match status" value="1"/>
</dbReference>
<gene>
    <name evidence="2" type="ORF">JOQ06_004755</name>
</gene>
<evidence type="ECO:0000313" key="3">
    <source>
        <dbReference type="Proteomes" id="UP001219934"/>
    </source>
</evidence>
<dbReference type="EMBL" id="JAPTMU010000017">
    <property type="protein sequence ID" value="KAJ4929136.1"/>
    <property type="molecule type" value="Genomic_DNA"/>
</dbReference>
<dbReference type="Proteomes" id="UP001219934">
    <property type="component" value="Unassembled WGS sequence"/>
</dbReference>
<dbReference type="GO" id="GO:0006313">
    <property type="term" value="P:DNA transposition"/>
    <property type="evidence" value="ECO:0007669"/>
    <property type="project" value="InterPro"/>
</dbReference>
<dbReference type="InterPro" id="IPR036397">
    <property type="entry name" value="RNaseH_sf"/>
</dbReference>
<dbReference type="InterPro" id="IPR052338">
    <property type="entry name" value="Transposase_5"/>
</dbReference>
<dbReference type="AlphaFoldDB" id="A0AAD6AQN4"/>
<keyword evidence="3" id="KW-1185">Reference proteome</keyword>
<dbReference type="GO" id="GO:0015074">
    <property type="term" value="P:DNA integration"/>
    <property type="evidence" value="ECO:0007669"/>
    <property type="project" value="InterPro"/>
</dbReference>
<proteinExistence type="predicted"/>
<feature type="domain" description="Transposase Tc1-like" evidence="1">
    <location>
        <begin position="6"/>
        <end position="77"/>
    </location>
</feature>
<reference evidence="2" key="1">
    <citation type="submission" date="2022-11" db="EMBL/GenBank/DDBJ databases">
        <title>Chromosome-level genome of Pogonophryne albipinna.</title>
        <authorList>
            <person name="Jo E."/>
        </authorList>
    </citation>
    <scope>NUCLEOTIDE SEQUENCE</scope>
    <source>
        <strain evidence="2">SGF0006</strain>
        <tissue evidence="2">Muscle</tissue>
    </source>
</reference>
<protein>
    <recommendedName>
        <fullName evidence="1">Transposase Tc1-like domain-containing protein</fullName>
    </recommendedName>
</protein>
<organism evidence="2 3">
    <name type="scientific">Pogonophryne albipinna</name>
    <dbReference type="NCBI Taxonomy" id="1090488"/>
    <lineage>
        <taxon>Eukaryota</taxon>
        <taxon>Metazoa</taxon>
        <taxon>Chordata</taxon>
        <taxon>Craniata</taxon>
        <taxon>Vertebrata</taxon>
        <taxon>Euteleostomi</taxon>
        <taxon>Actinopterygii</taxon>
        <taxon>Neopterygii</taxon>
        <taxon>Teleostei</taxon>
        <taxon>Neoteleostei</taxon>
        <taxon>Acanthomorphata</taxon>
        <taxon>Eupercaria</taxon>
        <taxon>Perciformes</taxon>
        <taxon>Notothenioidei</taxon>
        <taxon>Pogonophryne</taxon>
    </lineage>
</organism>
<dbReference type="PANTHER" id="PTHR23022:SF135">
    <property type="entry name" value="SI:DKEY-77F5.3"/>
    <property type="match status" value="1"/>
</dbReference>
<evidence type="ECO:0000259" key="1">
    <source>
        <dbReference type="Pfam" id="PF01498"/>
    </source>
</evidence>
<comment type="caution">
    <text evidence="2">The sequence shown here is derived from an EMBL/GenBank/DDBJ whole genome shotgun (WGS) entry which is preliminary data.</text>
</comment>
<dbReference type="Gene3D" id="3.30.420.10">
    <property type="entry name" value="Ribonuclease H-like superfamily/Ribonuclease H"/>
    <property type="match status" value="1"/>
</dbReference>
<name>A0AAD6AQN4_9TELE</name>
<accession>A0AAD6AQN4</accession>
<dbReference type="InterPro" id="IPR002492">
    <property type="entry name" value="Transposase_Tc1-like"/>
</dbReference>
<dbReference type="PANTHER" id="PTHR23022">
    <property type="entry name" value="TRANSPOSABLE ELEMENT-RELATED"/>
    <property type="match status" value="1"/>
</dbReference>